<organism evidence="4 5">
    <name type="scientific">Rhodococcoides trifolii</name>
    <dbReference type="NCBI Taxonomy" id="908250"/>
    <lineage>
        <taxon>Bacteria</taxon>
        <taxon>Bacillati</taxon>
        <taxon>Actinomycetota</taxon>
        <taxon>Actinomycetes</taxon>
        <taxon>Mycobacteriales</taxon>
        <taxon>Nocardiaceae</taxon>
        <taxon>Rhodococcoides</taxon>
    </lineage>
</organism>
<accession>A0A917G3B2</accession>
<dbReference type="AlphaFoldDB" id="A0A917G3B2"/>
<proteinExistence type="inferred from homology"/>
<dbReference type="InterPro" id="IPR036513">
    <property type="entry name" value="STAS_dom_sf"/>
</dbReference>
<evidence type="ECO:0000313" key="4">
    <source>
        <dbReference type="EMBL" id="GGG19729.1"/>
    </source>
</evidence>
<comment type="caution">
    <text evidence="4">The sequence shown here is derived from an EMBL/GenBank/DDBJ whole genome shotgun (WGS) entry which is preliminary data.</text>
</comment>
<evidence type="ECO:0000259" key="3">
    <source>
        <dbReference type="PROSITE" id="PS50801"/>
    </source>
</evidence>
<dbReference type="NCBIfam" id="TIGR00377">
    <property type="entry name" value="ant_ant_sig"/>
    <property type="match status" value="1"/>
</dbReference>
<dbReference type="EMBL" id="BMCU01000004">
    <property type="protein sequence ID" value="GGG19729.1"/>
    <property type="molecule type" value="Genomic_DNA"/>
</dbReference>
<dbReference type="GO" id="GO:0043856">
    <property type="term" value="F:anti-sigma factor antagonist activity"/>
    <property type="evidence" value="ECO:0007669"/>
    <property type="project" value="InterPro"/>
</dbReference>
<reference evidence="4" key="2">
    <citation type="submission" date="2020-09" db="EMBL/GenBank/DDBJ databases">
        <authorList>
            <person name="Sun Q."/>
            <person name="Sedlacek I."/>
        </authorList>
    </citation>
    <scope>NUCLEOTIDE SEQUENCE</scope>
    <source>
        <strain evidence="4">CCM 7905</strain>
    </source>
</reference>
<feature type="domain" description="STAS" evidence="3">
    <location>
        <begin position="10"/>
        <end position="118"/>
    </location>
</feature>
<protein>
    <recommendedName>
        <fullName evidence="2">Anti-sigma factor antagonist</fullName>
    </recommendedName>
</protein>
<comment type="similarity">
    <text evidence="1 2">Belongs to the anti-sigma-factor antagonist family.</text>
</comment>
<dbReference type="InterPro" id="IPR002645">
    <property type="entry name" value="STAS_dom"/>
</dbReference>
<dbReference type="Pfam" id="PF01740">
    <property type="entry name" value="STAS"/>
    <property type="match status" value="1"/>
</dbReference>
<dbReference type="Gene3D" id="3.30.750.24">
    <property type="entry name" value="STAS domain"/>
    <property type="match status" value="1"/>
</dbReference>
<dbReference type="SUPFAM" id="SSF52091">
    <property type="entry name" value="SpoIIaa-like"/>
    <property type="match status" value="1"/>
</dbReference>
<evidence type="ECO:0000313" key="5">
    <source>
        <dbReference type="Proteomes" id="UP000654257"/>
    </source>
</evidence>
<dbReference type="PANTHER" id="PTHR33495">
    <property type="entry name" value="ANTI-SIGMA FACTOR ANTAGONIST TM_1081-RELATED-RELATED"/>
    <property type="match status" value="1"/>
</dbReference>
<sequence length="125" mass="12840">MRDQPASKGFEVDVSDLDGVAVVSVRGSLDLASAPRLSETAYPAAEVASNGLVFDLTGVQFMSSSGVTVLVRTIDLLPDGASAAIVASQPAVQRPITLSGLDRVITTVPDVASAIEFVSPATPNR</sequence>
<dbReference type="InterPro" id="IPR003658">
    <property type="entry name" value="Anti-sigma_ant"/>
</dbReference>
<evidence type="ECO:0000256" key="2">
    <source>
        <dbReference type="RuleBase" id="RU003749"/>
    </source>
</evidence>
<evidence type="ECO:0000256" key="1">
    <source>
        <dbReference type="ARBA" id="ARBA00009013"/>
    </source>
</evidence>
<dbReference type="RefSeq" id="WP_188546372.1">
    <property type="nucleotide sequence ID" value="NZ_BMCU01000004.1"/>
</dbReference>
<gene>
    <name evidence="4" type="primary">rsbV</name>
    <name evidence="4" type="ORF">GCM10007304_37040</name>
</gene>
<keyword evidence="5" id="KW-1185">Reference proteome</keyword>
<reference evidence="4" key="1">
    <citation type="journal article" date="2014" name="Int. J. Syst. Evol. Microbiol.">
        <title>Complete genome sequence of Corynebacterium casei LMG S-19264T (=DSM 44701T), isolated from a smear-ripened cheese.</title>
        <authorList>
            <consortium name="US DOE Joint Genome Institute (JGI-PGF)"/>
            <person name="Walter F."/>
            <person name="Albersmeier A."/>
            <person name="Kalinowski J."/>
            <person name="Ruckert C."/>
        </authorList>
    </citation>
    <scope>NUCLEOTIDE SEQUENCE</scope>
    <source>
        <strain evidence="4">CCM 7905</strain>
    </source>
</reference>
<dbReference type="Proteomes" id="UP000654257">
    <property type="component" value="Unassembled WGS sequence"/>
</dbReference>
<name>A0A917G3B2_9NOCA</name>
<dbReference type="PROSITE" id="PS50801">
    <property type="entry name" value="STAS"/>
    <property type="match status" value="1"/>
</dbReference>
<dbReference type="CDD" id="cd07043">
    <property type="entry name" value="STAS_anti-anti-sigma_factors"/>
    <property type="match status" value="1"/>
</dbReference>
<dbReference type="PANTHER" id="PTHR33495:SF13">
    <property type="entry name" value="ANTI-SIGMA-F FACTOR ANTAGONIST RSFB"/>
    <property type="match status" value="1"/>
</dbReference>